<dbReference type="SUPFAM" id="SSF117892">
    <property type="entry name" value="Band 7/SPFH domain"/>
    <property type="match status" value="1"/>
</dbReference>
<dbReference type="InterPro" id="IPR001972">
    <property type="entry name" value="Stomatin_HflK_fam"/>
</dbReference>
<dbReference type="FunFam" id="3.30.479.30:FF:000004">
    <property type="entry name" value="Putative membrane protease family, stomatin"/>
    <property type="match status" value="1"/>
</dbReference>
<organism evidence="8 9">
    <name type="scientific">Halococcus thailandensis JCM 13552</name>
    <dbReference type="NCBI Taxonomy" id="1227457"/>
    <lineage>
        <taxon>Archaea</taxon>
        <taxon>Methanobacteriati</taxon>
        <taxon>Methanobacteriota</taxon>
        <taxon>Stenosarchaea group</taxon>
        <taxon>Halobacteria</taxon>
        <taxon>Halobacteriales</taxon>
        <taxon>Halococcaceae</taxon>
        <taxon>Halococcus</taxon>
    </lineage>
</organism>
<feature type="domain" description="Band 7" evidence="7">
    <location>
        <begin position="30"/>
        <end position="187"/>
    </location>
</feature>
<keyword evidence="6" id="KW-0472">Membrane</keyword>
<sequence>MTLVPLQALALAPAIVVLLVLAVAIITVYSAIEIVNAYEKRALTVFGDYRKLLEPGINFVPPFVNKTYPFDMRTQTLDVARQEAITRDNSPVTADAVVYIKVMDAKKAFLEVDDYKRAVSNLAQTTLRAVLGDMDLDDTLSKRQEINERIRKELDEPTDEWGIRVESVEVREVNPSPDVQQAMEQQTSAERKRRAMILEAQGERRSAVEAAEGEKRSNIIRAQGEKQSQILESQGDAVSTVLRAKSAESMGERAVIERGMDTLESIGQGESTTFVLPQELSSMLGRYGKHLTGSDIKEDGHDLESLDFDEETRELIGLDNIDEILGEIDEEAEIDVEEMEQEAEAIKTGEATTDIQDPDEVISEMDANESIEGSTSTTGTSATDEEDELEPETN</sequence>
<feature type="transmembrane region" description="Helical" evidence="6">
    <location>
        <begin position="6"/>
        <end position="32"/>
    </location>
</feature>
<keyword evidence="3 6" id="KW-0812">Transmembrane</keyword>
<dbReference type="Proteomes" id="UP000011680">
    <property type="component" value="Unassembled WGS sequence"/>
</dbReference>
<comment type="subcellular location">
    <subcellularLocation>
        <location evidence="1">Membrane</location>
        <topology evidence="1">Single-pass membrane protein</topology>
    </subcellularLocation>
</comment>
<dbReference type="RefSeq" id="WP_007739306.1">
    <property type="nucleotide sequence ID" value="NZ_AOMF01000145.1"/>
</dbReference>
<feature type="compositionally biased region" description="Acidic residues" evidence="5">
    <location>
        <begin position="356"/>
        <end position="369"/>
    </location>
</feature>
<dbReference type="InterPro" id="IPR050710">
    <property type="entry name" value="Band7/mec-2_domain"/>
</dbReference>
<evidence type="ECO:0000256" key="3">
    <source>
        <dbReference type="ARBA" id="ARBA00022692"/>
    </source>
</evidence>
<dbReference type="GO" id="GO:0005886">
    <property type="term" value="C:plasma membrane"/>
    <property type="evidence" value="ECO:0007669"/>
    <property type="project" value="UniProtKB-ARBA"/>
</dbReference>
<dbReference type="GO" id="GO:0098552">
    <property type="term" value="C:side of membrane"/>
    <property type="evidence" value="ECO:0007669"/>
    <property type="project" value="UniProtKB-ARBA"/>
</dbReference>
<feature type="compositionally biased region" description="Low complexity" evidence="5">
    <location>
        <begin position="370"/>
        <end position="382"/>
    </location>
</feature>
<dbReference type="PRINTS" id="PR00721">
    <property type="entry name" value="STOMATIN"/>
</dbReference>
<dbReference type="Pfam" id="PF01145">
    <property type="entry name" value="Band_7"/>
    <property type="match status" value="1"/>
</dbReference>
<evidence type="ECO:0000256" key="6">
    <source>
        <dbReference type="SAM" id="Phobius"/>
    </source>
</evidence>
<dbReference type="PANTHER" id="PTHR43327:SF10">
    <property type="entry name" value="STOMATIN-LIKE PROTEIN 2, MITOCHONDRIAL"/>
    <property type="match status" value="1"/>
</dbReference>
<evidence type="ECO:0000256" key="4">
    <source>
        <dbReference type="ARBA" id="ARBA00022989"/>
    </source>
</evidence>
<evidence type="ECO:0000256" key="2">
    <source>
        <dbReference type="ARBA" id="ARBA00008164"/>
    </source>
</evidence>
<dbReference type="PANTHER" id="PTHR43327">
    <property type="entry name" value="STOMATIN-LIKE PROTEIN 2, MITOCHONDRIAL"/>
    <property type="match status" value="1"/>
</dbReference>
<comment type="similarity">
    <text evidence="2">Belongs to the band 7/mec-2 family.</text>
</comment>
<dbReference type="SMART" id="SM00244">
    <property type="entry name" value="PHB"/>
    <property type="match status" value="1"/>
</dbReference>
<reference evidence="8 9" key="1">
    <citation type="journal article" date="2014" name="PLoS Genet.">
        <title>Phylogenetically driven sequencing of extremely halophilic archaea reveals strategies for static and dynamic osmo-response.</title>
        <authorList>
            <person name="Becker E.A."/>
            <person name="Seitzer P.M."/>
            <person name="Tritt A."/>
            <person name="Larsen D."/>
            <person name="Krusor M."/>
            <person name="Yao A.I."/>
            <person name="Wu D."/>
            <person name="Madern D."/>
            <person name="Eisen J.A."/>
            <person name="Darling A.E."/>
            <person name="Facciotti M.T."/>
        </authorList>
    </citation>
    <scope>NUCLEOTIDE SEQUENCE [LARGE SCALE GENOMIC DNA]</scope>
    <source>
        <strain evidence="8 9">JCM 13552</strain>
    </source>
</reference>
<evidence type="ECO:0000256" key="1">
    <source>
        <dbReference type="ARBA" id="ARBA00004167"/>
    </source>
</evidence>
<keyword evidence="4 6" id="KW-1133">Transmembrane helix</keyword>
<dbReference type="InterPro" id="IPR036013">
    <property type="entry name" value="Band_7/SPFH_dom_sf"/>
</dbReference>
<keyword evidence="9" id="KW-1185">Reference proteome</keyword>
<comment type="caution">
    <text evidence="8">The sequence shown here is derived from an EMBL/GenBank/DDBJ whole genome shotgun (WGS) entry which is preliminary data.</text>
</comment>
<dbReference type="EMBL" id="AOMF01000145">
    <property type="protein sequence ID" value="EMA54127.1"/>
    <property type="molecule type" value="Genomic_DNA"/>
</dbReference>
<protein>
    <recommendedName>
        <fullName evidence="7">Band 7 domain-containing protein</fullName>
    </recommendedName>
</protein>
<dbReference type="Gene3D" id="3.30.479.30">
    <property type="entry name" value="Band 7 domain"/>
    <property type="match status" value="1"/>
</dbReference>
<dbReference type="InterPro" id="IPR001107">
    <property type="entry name" value="Band_7"/>
</dbReference>
<proteinExistence type="inferred from homology"/>
<evidence type="ECO:0000256" key="5">
    <source>
        <dbReference type="SAM" id="MobiDB-lite"/>
    </source>
</evidence>
<dbReference type="AlphaFoldDB" id="M0N855"/>
<dbReference type="PATRIC" id="fig|1227457.3.peg.1391"/>
<feature type="region of interest" description="Disordered" evidence="5">
    <location>
        <begin position="338"/>
        <end position="394"/>
    </location>
</feature>
<evidence type="ECO:0000313" key="8">
    <source>
        <dbReference type="EMBL" id="EMA54127.1"/>
    </source>
</evidence>
<feature type="compositionally biased region" description="Acidic residues" evidence="5">
    <location>
        <begin position="383"/>
        <end position="394"/>
    </location>
</feature>
<accession>M0N855</accession>
<dbReference type="eggNOG" id="arCOG01915">
    <property type="taxonomic scope" value="Archaea"/>
</dbReference>
<dbReference type="OrthoDB" id="10752at2157"/>
<evidence type="ECO:0000313" key="9">
    <source>
        <dbReference type="Proteomes" id="UP000011680"/>
    </source>
</evidence>
<gene>
    <name evidence="8" type="ORF">C451_07647</name>
</gene>
<name>M0N855_9EURY</name>
<evidence type="ECO:0000259" key="7">
    <source>
        <dbReference type="SMART" id="SM00244"/>
    </source>
</evidence>
<dbReference type="STRING" id="1227457.C451_07647"/>